<sequence length="552" mass="61466">MHKAATESLEMWKQMAARLGEQAKPGQFSMDPEALQQLQAEYMEQIGQLMQRKTSELGEVLRSDKRFSSEGWLNSAAAASTAALYKINATALQKMVEITQTDGKNQARLQFAVDQWLAATSPTNFVALNPDVQRKAIESQGQSIAKGVLNMWQDMQRGHISMTDEAQFEVGKNLAMTPGSVVFENAFFQLIEYKPSTESVYARPMLLVPPCINKYYILDLQPGNSLVEYVVAQGHRTFVVSWRNPDASMDTKTWDDYIEHGAIRAIEAVQDITAAPTINTLGFCVGGTILCTALAVLAARSKQVVESATLLTTLVDFADTGILDIFIDENMVQFREMQMGQKGLMKGQDLATTFSFLRPNELVWNYVVGNYLKGETPPPFDLLYWNSDGTNLPGPFYAWYLRNTYLENNLIEPGKLVVCGEAIDFGQVQVPMYIYGSKDDHIVPIRGAYASTQIFPGKKRFVMGASGHIAGVINPPAKGKRHYWTSEQATFPSHWHEWLEQAVQQPGSWWPDWAKWLAGNAGQEVAAPKAPGKARAYAVIEPAPGRYVKQRA</sequence>
<dbReference type="InterPro" id="IPR051321">
    <property type="entry name" value="PHA/PHB_synthase"/>
</dbReference>
<dbReference type="InterPro" id="IPR010941">
    <property type="entry name" value="PhaC_N"/>
</dbReference>
<dbReference type="EMBL" id="SSWX01000001">
    <property type="protein sequence ID" value="THJ36602.1"/>
    <property type="molecule type" value="Genomic_DNA"/>
</dbReference>
<keyword evidence="3" id="KW-0808">Transferase</keyword>
<evidence type="ECO:0000256" key="1">
    <source>
        <dbReference type="ARBA" id="ARBA00004496"/>
    </source>
</evidence>
<protein>
    <submittedName>
        <fullName evidence="6">Class I poly(R)-hydroxyalkanoic acid synthase</fullName>
    </submittedName>
</protein>
<evidence type="ECO:0000313" key="6">
    <source>
        <dbReference type="EMBL" id="THJ36602.1"/>
    </source>
</evidence>
<gene>
    <name evidence="6" type="primary">phaC</name>
    <name evidence="6" type="ORF">E8K88_00970</name>
</gene>
<proteinExistence type="predicted"/>
<dbReference type="GO" id="GO:0005737">
    <property type="term" value="C:cytoplasm"/>
    <property type="evidence" value="ECO:0007669"/>
    <property type="project" value="UniProtKB-SubCell"/>
</dbReference>
<dbReference type="PANTHER" id="PTHR36837:SF5">
    <property type="entry name" value="POLY-3-HYDROXYBUTYRATE SYNTHASE"/>
    <property type="match status" value="1"/>
</dbReference>
<keyword evidence="7" id="KW-1185">Reference proteome</keyword>
<evidence type="ECO:0000313" key="7">
    <source>
        <dbReference type="Proteomes" id="UP000306236"/>
    </source>
</evidence>
<dbReference type="InterPro" id="IPR010963">
    <property type="entry name" value="PHA_synth_I"/>
</dbReference>
<dbReference type="NCBIfam" id="TIGR01838">
    <property type="entry name" value="PHA_synth_I"/>
    <property type="match status" value="1"/>
</dbReference>
<dbReference type="GO" id="GO:0042619">
    <property type="term" value="P:poly-hydroxybutyrate biosynthetic process"/>
    <property type="evidence" value="ECO:0007669"/>
    <property type="project" value="InterPro"/>
</dbReference>
<reference evidence="6 7" key="1">
    <citation type="submission" date="2019-04" db="EMBL/GenBank/DDBJ databases">
        <title>Lampropedia sp YIM MLB12 draf genome.</title>
        <authorList>
            <person name="Wang Y.-X."/>
        </authorList>
    </citation>
    <scope>NUCLEOTIDE SEQUENCE [LARGE SCALE GENOMIC DNA]</scope>
    <source>
        <strain evidence="6 7">YIM MLB12</strain>
    </source>
</reference>
<evidence type="ECO:0000256" key="4">
    <source>
        <dbReference type="ARBA" id="ARBA00023315"/>
    </source>
</evidence>
<dbReference type="OrthoDB" id="7208816at2"/>
<dbReference type="Pfam" id="PF07167">
    <property type="entry name" value="PhaC_N"/>
    <property type="match status" value="1"/>
</dbReference>
<dbReference type="PANTHER" id="PTHR36837">
    <property type="entry name" value="POLY(3-HYDROXYALKANOATE) POLYMERASE SUBUNIT PHAC"/>
    <property type="match status" value="1"/>
</dbReference>
<evidence type="ECO:0000256" key="2">
    <source>
        <dbReference type="ARBA" id="ARBA00022490"/>
    </source>
</evidence>
<dbReference type="Proteomes" id="UP000306236">
    <property type="component" value="Unassembled WGS sequence"/>
</dbReference>
<keyword evidence="2" id="KW-0963">Cytoplasm</keyword>
<comment type="subcellular location">
    <subcellularLocation>
        <location evidence="1">Cytoplasm</location>
    </subcellularLocation>
</comment>
<name>A0A4V3YXV8_9BURK</name>
<keyword evidence="4" id="KW-0012">Acyltransferase</keyword>
<dbReference type="SUPFAM" id="SSF53474">
    <property type="entry name" value="alpha/beta-Hydrolases"/>
    <property type="match status" value="1"/>
</dbReference>
<feature type="domain" description="Poly-beta-hydroxybutyrate polymerase N-terminal" evidence="5">
    <location>
        <begin position="64"/>
        <end position="230"/>
    </location>
</feature>
<accession>A0A4V3YXV8</accession>
<organism evidence="6 7">
    <name type="scientific">Lampropedia aestuarii</name>
    <dbReference type="NCBI Taxonomy" id="2562762"/>
    <lineage>
        <taxon>Bacteria</taxon>
        <taxon>Pseudomonadati</taxon>
        <taxon>Pseudomonadota</taxon>
        <taxon>Betaproteobacteria</taxon>
        <taxon>Burkholderiales</taxon>
        <taxon>Comamonadaceae</taxon>
        <taxon>Lampropedia</taxon>
    </lineage>
</organism>
<dbReference type="Gene3D" id="3.40.50.1820">
    <property type="entry name" value="alpha/beta hydrolase"/>
    <property type="match status" value="1"/>
</dbReference>
<dbReference type="AlphaFoldDB" id="A0A4V3YXV8"/>
<comment type="caution">
    <text evidence="6">The sequence shown here is derived from an EMBL/GenBank/DDBJ whole genome shotgun (WGS) entry which is preliminary data.</text>
</comment>
<dbReference type="GO" id="GO:0016746">
    <property type="term" value="F:acyltransferase activity"/>
    <property type="evidence" value="ECO:0007669"/>
    <property type="project" value="UniProtKB-KW"/>
</dbReference>
<evidence type="ECO:0000256" key="3">
    <source>
        <dbReference type="ARBA" id="ARBA00022679"/>
    </source>
</evidence>
<evidence type="ECO:0000259" key="5">
    <source>
        <dbReference type="Pfam" id="PF07167"/>
    </source>
</evidence>
<dbReference type="InterPro" id="IPR029058">
    <property type="entry name" value="AB_hydrolase_fold"/>
</dbReference>